<dbReference type="Proteomes" id="UP001628156">
    <property type="component" value="Unassembled WGS sequence"/>
</dbReference>
<protein>
    <submittedName>
        <fullName evidence="2">Uncharacterized protein</fullName>
    </submittedName>
</protein>
<name>A0ABQ0D7J8_9EUKA</name>
<evidence type="ECO:0000256" key="1">
    <source>
        <dbReference type="SAM" id="Coils"/>
    </source>
</evidence>
<dbReference type="EMBL" id="BAAFRS010000004">
    <property type="protein sequence ID" value="GAB1218821.1"/>
    <property type="molecule type" value="Genomic_DNA"/>
</dbReference>
<keyword evidence="1" id="KW-0175">Coiled coil</keyword>
<comment type="caution">
    <text evidence="2">The sequence shown here is derived from an EMBL/GenBank/DDBJ whole genome shotgun (WGS) entry which is preliminary data.</text>
</comment>
<dbReference type="Gene3D" id="3.90.980.20">
    <property type="match status" value="1"/>
</dbReference>
<evidence type="ECO:0000313" key="2">
    <source>
        <dbReference type="EMBL" id="GAB1218821.1"/>
    </source>
</evidence>
<reference evidence="2" key="2">
    <citation type="submission" date="2024-08" db="EMBL/GenBank/DDBJ databases">
        <title>Draft genome assembly of Entamoeba nuttalli using a combination of long-read and short-read sequencing data.</title>
        <authorList>
            <person name="Tanaka M."/>
            <person name="Tachibana H."/>
        </authorList>
    </citation>
    <scope>NUCLEOTIDE SEQUENCE</scope>
    <source>
        <strain evidence="2">P19-061405</strain>
    </source>
</reference>
<organism evidence="2 4">
    <name type="scientific">Entamoeba nuttalli</name>
    <dbReference type="NCBI Taxonomy" id="412467"/>
    <lineage>
        <taxon>Eukaryota</taxon>
        <taxon>Amoebozoa</taxon>
        <taxon>Evosea</taxon>
        <taxon>Archamoebae</taxon>
        <taxon>Mastigamoebida</taxon>
        <taxon>Entamoebidae</taxon>
        <taxon>Entamoeba</taxon>
    </lineage>
</organism>
<feature type="coiled-coil region" evidence="1">
    <location>
        <begin position="124"/>
        <end position="158"/>
    </location>
</feature>
<dbReference type="EMBL" id="BAAFRS010000260">
    <property type="protein sequence ID" value="GAB1225730.1"/>
    <property type="molecule type" value="Genomic_DNA"/>
</dbReference>
<reference evidence="2 4" key="1">
    <citation type="journal article" date="2019" name="PLoS Negl. Trop. Dis.">
        <title>Whole genome sequencing of Entamoeba nuttalli reveals mammalian host-related molecular signatures and a novel octapeptide-repeat surface protein.</title>
        <authorList>
            <person name="Tanaka M."/>
            <person name="Makiuchi T."/>
            <person name="Komiyama T."/>
            <person name="Shiina T."/>
            <person name="Osaki K."/>
            <person name="Tachibana H."/>
        </authorList>
    </citation>
    <scope>NUCLEOTIDE SEQUENCE [LARGE SCALE GENOMIC DNA]</scope>
    <source>
        <strain evidence="2 4">P19-061405</strain>
    </source>
</reference>
<keyword evidence="4" id="KW-1185">Reference proteome</keyword>
<sequence>MESMNIQEAGVIRCCCQCPICMKGTFFQTKNPKMKTTRLVLLILKSLKVLKPEIEYYSLVKDILPFINNHLQLFQNLKIFKNGKWRKSILDALNHSALVESGREVCKNRGFYKLKEDEEENKMIIEKNKIKDEMSNSLELLENELKRSLRLLEEIKMIQVNEIEKNETSFICESKRTSIDIIHNLQLSLYHLN</sequence>
<evidence type="ECO:0000313" key="3">
    <source>
        <dbReference type="EMBL" id="GAB1225730.1"/>
    </source>
</evidence>
<gene>
    <name evidence="2" type="ORF">ENUP19_0004G0050</name>
    <name evidence="3" type="ORF">ENUP19_0260G0003</name>
</gene>
<evidence type="ECO:0000313" key="4">
    <source>
        <dbReference type="Proteomes" id="UP001628156"/>
    </source>
</evidence>
<accession>A0ABQ0D7J8</accession>
<proteinExistence type="predicted"/>